<evidence type="ECO:0000313" key="3">
    <source>
        <dbReference type="Proteomes" id="UP000076727"/>
    </source>
</evidence>
<protein>
    <submittedName>
        <fullName evidence="2">Uncharacterized protein</fullName>
    </submittedName>
</protein>
<dbReference type="AlphaFoldDB" id="A0A165P4L4"/>
<dbReference type="Proteomes" id="UP000076727">
    <property type="component" value="Unassembled WGS sequence"/>
</dbReference>
<feature type="compositionally biased region" description="Polar residues" evidence="1">
    <location>
        <begin position="23"/>
        <end position="55"/>
    </location>
</feature>
<accession>A0A165P4L4</accession>
<evidence type="ECO:0000313" key="2">
    <source>
        <dbReference type="EMBL" id="KZT67753.1"/>
    </source>
</evidence>
<gene>
    <name evidence="2" type="ORF">DAEQUDRAFT_739179</name>
</gene>
<dbReference type="OrthoDB" id="3062963at2759"/>
<evidence type="ECO:0000256" key="1">
    <source>
        <dbReference type="SAM" id="MobiDB-lite"/>
    </source>
</evidence>
<feature type="compositionally biased region" description="Pro residues" evidence="1">
    <location>
        <begin position="161"/>
        <end position="178"/>
    </location>
</feature>
<dbReference type="EMBL" id="KV429073">
    <property type="protein sequence ID" value="KZT67753.1"/>
    <property type="molecule type" value="Genomic_DNA"/>
</dbReference>
<name>A0A165P4L4_9APHY</name>
<feature type="region of interest" description="Disordered" evidence="1">
    <location>
        <begin position="156"/>
        <end position="187"/>
    </location>
</feature>
<organism evidence="2 3">
    <name type="scientific">Daedalea quercina L-15889</name>
    <dbReference type="NCBI Taxonomy" id="1314783"/>
    <lineage>
        <taxon>Eukaryota</taxon>
        <taxon>Fungi</taxon>
        <taxon>Dikarya</taxon>
        <taxon>Basidiomycota</taxon>
        <taxon>Agaricomycotina</taxon>
        <taxon>Agaricomycetes</taxon>
        <taxon>Polyporales</taxon>
        <taxon>Fomitopsis</taxon>
    </lineage>
</organism>
<reference evidence="2 3" key="1">
    <citation type="journal article" date="2016" name="Mol. Biol. Evol.">
        <title>Comparative Genomics of Early-Diverging Mushroom-Forming Fungi Provides Insights into the Origins of Lignocellulose Decay Capabilities.</title>
        <authorList>
            <person name="Nagy L.G."/>
            <person name="Riley R."/>
            <person name="Tritt A."/>
            <person name="Adam C."/>
            <person name="Daum C."/>
            <person name="Floudas D."/>
            <person name="Sun H."/>
            <person name="Yadav J.S."/>
            <person name="Pangilinan J."/>
            <person name="Larsson K.H."/>
            <person name="Matsuura K."/>
            <person name="Barry K."/>
            <person name="Labutti K."/>
            <person name="Kuo R."/>
            <person name="Ohm R.A."/>
            <person name="Bhattacharya S.S."/>
            <person name="Shirouzu T."/>
            <person name="Yoshinaga Y."/>
            <person name="Martin F.M."/>
            <person name="Grigoriev I.V."/>
            <person name="Hibbett D.S."/>
        </authorList>
    </citation>
    <scope>NUCLEOTIDE SEQUENCE [LARGE SCALE GENOMIC DNA]</scope>
    <source>
        <strain evidence="2 3">L-15889</strain>
    </source>
</reference>
<keyword evidence="3" id="KW-1185">Reference proteome</keyword>
<sequence>MATFYSSFFSSGLLAPMPHEASGSASPTTPRASNSRLPNTDPFSLQIDTTPTSNDFPAAPRSANDILPTRPRSDSQGSNRPGLRRRRSSLTVAALPVTPMKSNGVPRSARNSYAVARARSGSESRSQESTIEGKTAVVGRARSGSLGGQMIRHARRMSRKPAPPLPAPPPTAPLPAPPSQVDSDAVTPRSGTLPLPIPIISMTHPPSTPRRPLARRAQTVDNASLLGTPSSFLSPMTPSEEEAGMNFGLGMGGVPSSPMYNEPAMCERLGMQVDYPSPVDGPGFVWERPDEAMKEN</sequence>
<proteinExistence type="predicted"/>
<feature type="region of interest" description="Disordered" evidence="1">
    <location>
        <begin position="14"/>
        <end position="133"/>
    </location>
</feature>